<reference evidence="1" key="1">
    <citation type="submission" date="2020-05" db="UniProtKB">
        <authorList>
            <consortium name="EnsemblMetazoa"/>
        </authorList>
    </citation>
    <scope>IDENTIFICATION</scope>
    <source>
        <strain evidence="1">FUMOZ</strain>
    </source>
</reference>
<protein>
    <submittedName>
        <fullName evidence="1">Uncharacterized protein</fullName>
    </submittedName>
</protein>
<sequence length="19" mass="2308">MRDSWCLFGRFLCDINVTM</sequence>
<accession>A0A4Y0BE96</accession>
<dbReference type="VEuPathDB" id="VectorBase:AFUN019273"/>
<organism evidence="1">
    <name type="scientific">Anopheles funestus</name>
    <name type="common">African malaria mosquito</name>
    <dbReference type="NCBI Taxonomy" id="62324"/>
    <lineage>
        <taxon>Eukaryota</taxon>
        <taxon>Metazoa</taxon>
        <taxon>Ecdysozoa</taxon>
        <taxon>Arthropoda</taxon>
        <taxon>Hexapoda</taxon>
        <taxon>Insecta</taxon>
        <taxon>Pterygota</taxon>
        <taxon>Neoptera</taxon>
        <taxon>Endopterygota</taxon>
        <taxon>Diptera</taxon>
        <taxon>Nematocera</taxon>
        <taxon>Culicoidea</taxon>
        <taxon>Culicidae</taxon>
        <taxon>Anophelinae</taxon>
        <taxon>Anopheles</taxon>
    </lineage>
</organism>
<dbReference type="EnsemblMetazoa" id="AFUN019273-RA">
    <property type="protein sequence ID" value="AFUN019273-PA"/>
    <property type="gene ID" value="AFUN019273"/>
</dbReference>
<dbReference type="AlphaFoldDB" id="A0A4Y0BE96"/>
<name>A0A4Y0BE96_ANOFN</name>
<proteinExistence type="predicted"/>
<evidence type="ECO:0000313" key="1">
    <source>
        <dbReference type="EnsemblMetazoa" id="AFUN019273-PA"/>
    </source>
</evidence>